<feature type="domain" description="Coiled-coil" evidence="4">
    <location>
        <begin position="143"/>
        <end position="219"/>
    </location>
</feature>
<dbReference type="GO" id="GO:0003713">
    <property type="term" value="F:transcription coactivator activity"/>
    <property type="evidence" value="ECO:0007669"/>
    <property type="project" value="TreeGrafter"/>
</dbReference>
<dbReference type="GO" id="GO:0006366">
    <property type="term" value="P:transcription by RNA polymerase II"/>
    <property type="evidence" value="ECO:0007669"/>
    <property type="project" value="TreeGrafter"/>
</dbReference>
<feature type="region of interest" description="Disordered" evidence="3">
    <location>
        <begin position="49"/>
        <end position="70"/>
    </location>
</feature>
<evidence type="ECO:0000256" key="1">
    <source>
        <dbReference type="ARBA" id="ARBA00008296"/>
    </source>
</evidence>
<name>A0A061D3F8_BABBI</name>
<sequence length="224" mass="25995">MPRLNGVNSKALEAKQRKKEQREAIERKKEAEALDKYWEDNDKLVQAKQERKLEAQRRQQERLQRKQETRQLLEKEDAELVSNKTCAKGAAVPKVTRAEILRIQALQAEARAKEAASREENPYCDVTLGNMNHENMRERMLLEEQNIDLVKASGLDEVLDALAIGPRVDANAEKRVKAAYDAFEERKMAELKAEYPNLKFSQYKDMIFKAWKKSPENPMVARRL</sequence>
<proteinExistence type="inferred from homology"/>
<dbReference type="KEGG" id="bbig:BBBOND_0202850"/>
<evidence type="ECO:0000313" key="5">
    <source>
        <dbReference type="EMBL" id="CDR95128.1"/>
    </source>
</evidence>
<protein>
    <recommendedName>
        <fullName evidence="4">Coiled-coil domain-containing protein</fullName>
    </recommendedName>
</protein>
<keyword evidence="6" id="KW-1185">Reference proteome</keyword>
<reference evidence="6" key="1">
    <citation type="submission" date="2014-06" db="EMBL/GenBank/DDBJ databases">
        <authorList>
            <person name="Aslett M."/>
            <person name="De Silva N."/>
        </authorList>
    </citation>
    <scope>NUCLEOTIDE SEQUENCE [LARGE SCALE GENOMIC DNA]</scope>
    <source>
        <strain evidence="6">Bond</strain>
    </source>
</reference>
<dbReference type="InterPro" id="IPR036910">
    <property type="entry name" value="HMG_box_dom_sf"/>
</dbReference>
<dbReference type="Pfam" id="PF06244">
    <property type="entry name" value="Ccdc124"/>
    <property type="match status" value="1"/>
</dbReference>
<evidence type="ECO:0000256" key="3">
    <source>
        <dbReference type="SAM" id="MobiDB-lite"/>
    </source>
</evidence>
<accession>A0A061D3F8</accession>
<dbReference type="PANTHER" id="PTHR21680:SF0">
    <property type="entry name" value="COILED-COIL DOMAIN-CONTAINING PROTEIN 124"/>
    <property type="match status" value="1"/>
</dbReference>
<feature type="region of interest" description="Disordered" evidence="3">
    <location>
        <begin position="1"/>
        <end position="26"/>
    </location>
</feature>
<comment type="similarity">
    <text evidence="1">Belongs to the CCDC124 family.</text>
</comment>
<dbReference type="InterPro" id="IPR054414">
    <property type="entry name" value="Ccdc124/Oxs1_C"/>
</dbReference>
<dbReference type="STRING" id="5866.A0A061D3F8"/>
<dbReference type="AlphaFoldDB" id="A0A061D3F8"/>
<dbReference type="EMBL" id="LK391708">
    <property type="protein sequence ID" value="CDR95128.1"/>
    <property type="molecule type" value="Genomic_DNA"/>
</dbReference>
<dbReference type="GO" id="GO:0005634">
    <property type="term" value="C:nucleus"/>
    <property type="evidence" value="ECO:0007669"/>
    <property type="project" value="TreeGrafter"/>
</dbReference>
<dbReference type="SUPFAM" id="SSF47095">
    <property type="entry name" value="HMG-box"/>
    <property type="match status" value="1"/>
</dbReference>
<dbReference type="VEuPathDB" id="PiroplasmaDB:BBBOND_0202850"/>
<evidence type="ECO:0000256" key="2">
    <source>
        <dbReference type="ARBA" id="ARBA00023054"/>
    </source>
</evidence>
<dbReference type="InterPro" id="IPR010422">
    <property type="entry name" value="Ccdc124/Oxs1"/>
</dbReference>
<dbReference type="RefSeq" id="XP_012767314.1">
    <property type="nucleotide sequence ID" value="XM_012911860.1"/>
</dbReference>
<feature type="compositionally biased region" description="Basic and acidic residues" evidence="3">
    <location>
        <begin position="12"/>
        <end position="26"/>
    </location>
</feature>
<evidence type="ECO:0000259" key="4">
    <source>
        <dbReference type="Pfam" id="PF06244"/>
    </source>
</evidence>
<dbReference type="Proteomes" id="UP000033188">
    <property type="component" value="Chromosome 2"/>
</dbReference>
<evidence type="ECO:0000313" key="6">
    <source>
        <dbReference type="Proteomes" id="UP000033188"/>
    </source>
</evidence>
<dbReference type="PANTHER" id="PTHR21680">
    <property type="entry name" value="COILED-COIL DOMAIN-CONTAINING PROTEIN 124"/>
    <property type="match status" value="1"/>
</dbReference>
<dbReference type="OrthoDB" id="76412at2759"/>
<organism evidence="5 6">
    <name type="scientific">Babesia bigemina</name>
    <dbReference type="NCBI Taxonomy" id="5866"/>
    <lineage>
        <taxon>Eukaryota</taxon>
        <taxon>Sar</taxon>
        <taxon>Alveolata</taxon>
        <taxon>Apicomplexa</taxon>
        <taxon>Aconoidasida</taxon>
        <taxon>Piroplasmida</taxon>
        <taxon>Babesiidae</taxon>
        <taxon>Babesia</taxon>
    </lineage>
</organism>
<dbReference type="GeneID" id="24563669"/>
<gene>
    <name evidence="5" type="ORF">BBBOND_0202850</name>
</gene>
<keyword evidence="2" id="KW-0175">Coiled coil</keyword>
<dbReference type="OMA" id="FEERMMP"/>